<feature type="transmembrane region" description="Helical" evidence="2">
    <location>
        <begin position="129"/>
        <end position="150"/>
    </location>
</feature>
<dbReference type="Proteomes" id="UP000078541">
    <property type="component" value="Unassembled WGS sequence"/>
</dbReference>
<reference evidence="3 4" key="1">
    <citation type="submission" date="2016-03" db="EMBL/GenBank/DDBJ databases">
        <title>Trachymyrmex septentrionalis WGS genome.</title>
        <authorList>
            <person name="Nygaard S."/>
            <person name="Hu H."/>
            <person name="Boomsma J."/>
            <person name="Zhang G."/>
        </authorList>
    </citation>
    <scope>NUCLEOTIDE SEQUENCE [LARGE SCALE GENOMIC DNA]</scope>
    <source>
        <strain evidence="3">Tsep2-gDNA-1</strain>
        <tissue evidence="3">Whole body</tissue>
    </source>
</reference>
<keyword evidence="2" id="KW-1133">Transmembrane helix</keyword>
<feature type="transmembrane region" description="Helical" evidence="2">
    <location>
        <begin position="91"/>
        <end position="109"/>
    </location>
</feature>
<keyword evidence="2" id="KW-0812">Transmembrane</keyword>
<dbReference type="EMBL" id="KQ981897">
    <property type="protein sequence ID" value="KYN33743.1"/>
    <property type="molecule type" value="Genomic_DNA"/>
</dbReference>
<accession>A0A195EZU2</accession>
<protein>
    <submittedName>
        <fullName evidence="3">Uncharacterized protein</fullName>
    </submittedName>
</protein>
<sequence>MYIFLSPWQDLKEPVLPILDLFTTQLVFHILQRHKFHVYSKIFQILSALFTPFNRNQSICCTMILNKWKEDIAKQPAMVVKPKLYSYYDRIIRIINILITFSSVFFFVLQIPAVSSQFGSCDHRFRDYFVLQVFCFISLICHTVINTNALRRPACWNTQRHGYPSNVIENSGIPSHCIPEYQDKNGTISAHFRCTCMKPRITVRARPTPLIVLDTLGRISLSSGGEEEEKREAGREGYVSIDAKT</sequence>
<name>A0A195EZU2_9HYME</name>
<evidence type="ECO:0000313" key="4">
    <source>
        <dbReference type="Proteomes" id="UP000078541"/>
    </source>
</evidence>
<evidence type="ECO:0000313" key="3">
    <source>
        <dbReference type="EMBL" id="KYN33743.1"/>
    </source>
</evidence>
<keyword evidence="4" id="KW-1185">Reference proteome</keyword>
<evidence type="ECO:0000256" key="1">
    <source>
        <dbReference type="SAM" id="MobiDB-lite"/>
    </source>
</evidence>
<evidence type="ECO:0000256" key="2">
    <source>
        <dbReference type="SAM" id="Phobius"/>
    </source>
</evidence>
<organism evidence="3 4">
    <name type="scientific">Trachymyrmex septentrionalis</name>
    <dbReference type="NCBI Taxonomy" id="34720"/>
    <lineage>
        <taxon>Eukaryota</taxon>
        <taxon>Metazoa</taxon>
        <taxon>Ecdysozoa</taxon>
        <taxon>Arthropoda</taxon>
        <taxon>Hexapoda</taxon>
        <taxon>Insecta</taxon>
        <taxon>Pterygota</taxon>
        <taxon>Neoptera</taxon>
        <taxon>Endopterygota</taxon>
        <taxon>Hymenoptera</taxon>
        <taxon>Apocrita</taxon>
        <taxon>Aculeata</taxon>
        <taxon>Formicoidea</taxon>
        <taxon>Formicidae</taxon>
        <taxon>Myrmicinae</taxon>
        <taxon>Trachymyrmex</taxon>
    </lineage>
</organism>
<proteinExistence type="predicted"/>
<gene>
    <name evidence="3" type="ORF">ALC56_12001</name>
</gene>
<keyword evidence="2" id="KW-0472">Membrane</keyword>
<feature type="region of interest" description="Disordered" evidence="1">
    <location>
        <begin position="223"/>
        <end position="245"/>
    </location>
</feature>
<dbReference type="AlphaFoldDB" id="A0A195EZU2"/>